<sequence>MKKDIAEYVSKCLNCAKVKAEHQRPSGLLIQPEIPMWKWENISMDFINKLPRTANGKDSIWVIIDRLTKSAHFLPIREAYPVRKLARIYIDEIISRHGIPLSIISDRDARFTARFWESLHEAFGTRLDLSTAYHPQTDGVTPPPLVTSCLCKYLKSASSPAIPAYLQKGLSLKRQHKAGEIDSSF</sequence>
<dbReference type="GO" id="GO:0015074">
    <property type="term" value="P:DNA integration"/>
    <property type="evidence" value="ECO:0007669"/>
    <property type="project" value="InterPro"/>
</dbReference>
<keyword evidence="3" id="KW-1185">Reference proteome</keyword>
<evidence type="ECO:0000313" key="2">
    <source>
        <dbReference type="EMBL" id="KAD7477277.1"/>
    </source>
</evidence>
<organism evidence="2 3">
    <name type="scientific">Mikania micrantha</name>
    <name type="common">bitter vine</name>
    <dbReference type="NCBI Taxonomy" id="192012"/>
    <lineage>
        <taxon>Eukaryota</taxon>
        <taxon>Viridiplantae</taxon>
        <taxon>Streptophyta</taxon>
        <taxon>Embryophyta</taxon>
        <taxon>Tracheophyta</taxon>
        <taxon>Spermatophyta</taxon>
        <taxon>Magnoliopsida</taxon>
        <taxon>eudicotyledons</taxon>
        <taxon>Gunneridae</taxon>
        <taxon>Pentapetalae</taxon>
        <taxon>asterids</taxon>
        <taxon>campanulids</taxon>
        <taxon>Asterales</taxon>
        <taxon>Asteraceae</taxon>
        <taxon>Asteroideae</taxon>
        <taxon>Heliantheae alliance</taxon>
        <taxon>Eupatorieae</taxon>
        <taxon>Mikania</taxon>
    </lineage>
</organism>
<evidence type="ECO:0000259" key="1">
    <source>
        <dbReference type="PROSITE" id="PS50994"/>
    </source>
</evidence>
<dbReference type="InterPro" id="IPR001584">
    <property type="entry name" value="Integrase_cat-core"/>
</dbReference>
<dbReference type="SUPFAM" id="SSF53098">
    <property type="entry name" value="Ribonuclease H-like"/>
    <property type="match status" value="1"/>
</dbReference>
<protein>
    <recommendedName>
        <fullName evidence="1">Integrase catalytic domain-containing protein</fullName>
    </recommendedName>
</protein>
<reference evidence="2 3" key="1">
    <citation type="submission" date="2019-05" db="EMBL/GenBank/DDBJ databases">
        <title>Mikania micrantha, genome provides insights into the molecular mechanism of rapid growth.</title>
        <authorList>
            <person name="Liu B."/>
        </authorList>
    </citation>
    <scope>NUCLEOTIDE SEQUENCE [LARGE SCALE GENOMIC DNA]</scope>
    <source>
        <strain evidence="2">NLD-2019</strain>
        <tissue evidence="2">Leaf</tissue>
    </source>
</reference>
<dbReference type="InterPro" id="IPR012337">
    <property type="entry name" value="RNaseH-like_sf"/>
</dbReference>
<dbReference type="EMBL" id="SZYD01000001">
    <property type="protein sequence ID" value="KAD7477277.1"/>
    <property type="molecule type" value="Genomic_DNA"/>
</dbReference>
<dbReference type="PROSITE" id="PS50994">
    <property type="entry name" value="INTEGRASE"/>
    <property type="match status" value="1"/>
</dbReference>
<dbReference type="Proteomes" id="UP000326396">
    <property type="component" value="Linkage Group LG1"/>
</dbReference>
<feature type="domain" description="Integrase catalytic" evidence="1">
    <location>
        <begin position="31"/>
        <end position="142"/>
    </location>
</feature>
<dbReference type="InterPro" id="IPR036397">
    <property type="entry name" value="RNaseH_sf"/>
</dbReference>
<dbReference type="Gene3D" id="3.30.420.10">
    <property type="entry name" value="Ribonuclease H-like superfamily/Ribonuclease H"/>
    <property type="match status" value="1"/>
</dbReference>
<dbReference type="OrthoDB" id="1938712at2759"/>
<gene>
    <name evidence="2" type="ORF">E3N88_00413</name>
</gene>
<comment type="caution">
    <text evidence="2">The sequence shown here is derived from an EMBL/GenBank/DDBJ whole genome shotgun (WGS) entry which is preliminary data.</text>
</comment>
<accession>A0A5N6PZF9</accession>
<dbReference type="PANTHER" id="PTHR45835">
    <property type="entry name" value="YALI0A06105P"/>
    <property type="match status" value="1"/>
</dbReference>
<evidence type="ECO:0000313" key="3">
    <source>
        <dbReference type="Proteomes" id="UP000326396"/>
    </source>
</evidence>
<dbReference type="PANTHER" id="PTHR45835:SF99">
    <property type="entry name" value="CHROMO DOMAIN-CONTAINING PROTEIN-RELATED"/>
    <property type="match status" value="1"/>
</dbReference>
<proteinExistence type="predicted"/>
<dbReference type="AlphaFoldDB" id="A0A5N6PZF9"/>
<dbReference type="GO" id="GO:0003676">
    <property type="term" value="F:nucleic acid binding"/>
    <property type="evidence" value="ECO:0007669"/>
    <property type="project" value="InterPro"/>
</dbReference>
<name>A0A5N6PZF9_9ASTR</name>